<dbReference type="PANTHER" id="PTHR46211">
    <property type="entry name" value="GLYCEROPHOSPHORYL DIESTER PHOSPHODIESTERASE"/>
    <property type="match status" value="1"/>
</dbReference>
<dbReference type="PANTHER" id="PTHR46211:SF1">
    <property type="entry name" value="GLYCEROPHOSPHODIESTER PHOSPHODIESTERASE, CYTOPLASMIC"/>
    <property type="match status" value="1"/>
</dbReference>
<feature type="signal peptide" evidence="1">
    <location>
        <begin position="1"/>
        <end position="28"/>
    </location>
</feature>
<dbReference type="PROSITE" id="PS51704">
    <property type="entry name" value="GP_PDE"/>
    <property type="match status" value="1"/>
</dbReference>
<dbReference type="Gene3D" id="3.20.20.190">
    <property type="entry name" value="Phosphatidylinositol (PI) phosphodiesterase"/>
    <property type="match status" value="1"/>
</dbReference>
<organism evidence="3 4">
    <name type="scientific">Wenjunlia vitaminophila</name>
    <name type="common">Streptomyces vitaminophilus</name>
    <dbReference type="NCBI Taxonomy" id="76728"/>
    <lineage>
        <taxon>Bacteria</taxon>
        <taxon>Bacillati</taxon>
        <taxon>Actinomycetota</taxon>
        <taxon>Actinomycetes</taxon>
        <taxon>Kitasatosporales</taxon>
        <taxon>Streptomycetaceae</taxon>
        <taxon>Wenjunlia</taxon>
    </lineage>
</organism>
<keyword evidence="4" id="KW-1185">Reference proteome</keyword>
<dbReference type="OrthoDB" id="9758957at2"/>
<gene>
    <name evidence="3" type="ORF">AQ490_25810</name>
</gene>
<dbReference type="GO" id="GO:0006629">
    <property type="term" value="P:lipid metabolic process"/>
    <property type="evidence" value="ECO:0007669"/>
    <property type="project" value="InterPro"/>
</dbReference>
<dbReference type="Proteomes" id="UP000050867">
    <property type="component" value="Unassembled WGS sequence"/>
</dbReference>
<dbReference type="Pfam" id="PF03009">
    <property type="entry name" value="GDPD"/>
    <property type="match status" value="1"/>
</dbReference>
<dbReference type="GO" id="GO:0008081">
    <property type="term" value="F:phosphoric diester hydrolase activity"/>
    <property type="evidence" value="ECO:0007669"/>
    <property type="project" value="InterPro"/>
</dbReference>
<evidence type="ECO:0000313" key="3">
    <source>
        <dbReference type="EMBL" id="KRV48220.1"/>
    </source>
</evidence>
<feature type="domain" description="GP-PDE" evidence="2">
    <location>
        <begin position="48"/>
        <end position="301"/>
    </location>
</feature>
<dbReference type="InterPro" id="IPR017946">
    <property type="entry name" value="PLC-like_Pdiesterase_TIM-brl"/>
</dbReference>
<evidence type="ECO:0000313" key="4">
    <source>
        <dbReference type="Proteomes" id="UP000050867"/>
    </source>
</evidence>
<evidence type="ECO:0000259" key="2">
    <source>
        <dbReference type="PROSITE" id="PS51704"/>
    </source>
</evidence>
<protein>
    <submittedName>
        <fullName evidence="3">Glycerophosphodiester phosphodiesterase</fullName>
    </submittedName>
</protein>
<keyword evidence="1" id="KW-0732">Signal</keyword>
<proteinExistence type="predicted"/>
<dbReference type="SUPFAM" id="SSF51695">
    <property type="entry name" value="PLC-like phosphodiesterases"/>
    <property type="match status" value="1"/>
</dbReference>
<comment type="caution">
    <text evidence="3">The sequence shown here is derived from an EMBL/GenBank/DDBJ whole genome shotgun (WGS) entry which is preliminary data.</text>
</comment>
<dbReference type="AlphaFoldDB" id="A0A0T6LQZ6"/>
<evidence type="ECO:0000256" key="1">
    <source>
        <dbReference type="SAM" id="SignalP"/>
    </source>
</evidence>
<accession>A0A0T6LQZ6</accession>
<dbReference type="InterPro" id="IPR030395">
    <property type="entry name" value="GP_PDE_dom"/>
</dbReference>
<feature type="chain" id="PRO_5039683798" evidence="1">
    <location>
        <begin position="29"/>
        <end position="317"/>
    </location>
</feature>
<name>A0A0T6LQZ6_WENVI</name>
<dbReference type="RefSeq" id="WP_018385378.1">
    <property type="nucleotide sequence ID" value="NZ_LLZU01000027.1"/>
</dbReference>
<dbReference type="STRING" id="76728.AQ490_25810"/>
<sequence>MFRRLVSGSVTVTLLTTALIAGAAAAHATESDQEAAQSTTPAAISDRTTVVAHRGASAYAPENTLAAVRKADDLGILWVENDVQRTKDGELVIMHDTTLKRTTDVEERFPGRSPWKVADFTLEEIRTLDAGSWKGAEFTGERVPTLEEYVNLLDDTGQNLLMEIKAPELYPGIEEQIVDVLDDEGWLDRRHIQRKLITQSFSADSVETFHALVPEAKTGFLGTPSIDNLPKYAEFADQINPRFADVTPEYVKAVHEVKGAHGKPLEVFTWTVNDADTARRVADAGVDGIITNYPDLVRGVVNNTTFGPQTADSVSGR</sequence>
<reference evidence="3 4" key="1">
    <citation type="submission" date="2015-10" db="EMBL/GenBank/DDBJ databases">
        <title>Draft genome sequence of pyrrolomycin-producing Streptomyces vitaminophilus.</title>
        <authorList>
            <person name="Graham D.E."/>
            <person name="Mahan K.M."/>
            <person name="Klingeman D.M."/>
            <person name="Hettich R.L."/>
            <person name="Parry R.J."/>
        </authorList>
    </citation>
    <scope>NUCLEOTIDE SEQUENCE [LARGE SCALE GENOMIC DNA]</scope>
    <source>
        <strain evidence="3 4">ATCC 31673</strain>
    </source>
</reference>
<dbReference type="EMBL" id="LLZU01000027">
    <property type="protein sequence ID" value="KRV48220.1"/>
    <property type="molecule type" value="Genomic_DNA"/>
</dbReference>
<dbReference type="eggNOG" id="COG0584">
    <property type="taxonomic scope" value="Bacteria"/>
</dbReference>